<dbReference type="eggNOG" id="COG1988">
    <property type="taxonomic scope" value="Bacteria"/>
</dbReference>
<keyword evidence="1" id="KW-0812">Transmembrane</keyword>
<dbReference type="PANTHER" id="PTHR40031:SF1">
    <property type="entry name" value="MEMBRANE-BOUND METAL-DEPENDENT HYDROLASE"/>
    <property type="match status" value="1"/>
</dbReference>
<dbReference type="InterPro" id="IPR007404">
    <property type="entry name" value="YdjM-like"/>
</dbReference>
<proteinExistence type="predicted"/>
<keyword evidence="3" id="KW-1185">Reference proteome</keyword>
<dbReference type="STRING" id="204669.Acid345_4651"/>
<dbReference type="EMBL" id="CP000360">
    <property type="protein sequence ID" value="ABF43651.1"/>
    <property type="molecule type" value="Genomic_DNA"/>
</dbReference>
<dbReference type="GO" id="GO:0016787">
    <property type="term" value="F:hydrolase activity"/>
    <property type="evidence" value="ECO:0007669"/>
    <property type="project" value="UniProtKB-KW"/>
</dbReference>
<evidence type="ECO:0000256" key="1">
    <source>
        <dbReference type="SAM" id="Phobius"/>
    </source>
</evidence>
<feature type="transmembrane region" description="Helical" evidence="1">
    <location>
        <begin position="180"/>
        <end position="197"/>
    </location>
</feature>
<dbReference type="Proteomes" id="UP000002432">
    <property type="component" value="Chromosome"/>
</dbReference>
<dbReference type="AlphaFoldDB" id="Q1IHJ9"/>
<keyword evidence="1" id="KW-0472">Membrane</keyword>
<protein>
    <submittedName>
        <fullName evidence="2">Membrane-bound metal-dependent hydrolase</fullName>
    </submittedName>
</protein>
<dbReference type="EnsemblBacteria" id="ABF43651">
    <property type="protein sequence ID" value="ABF43651"/>
    <property type="gene ID" value="Acid345_4651"/>
</dbReference>
<accession>Q1IHJ9</accession>
<dbReference type="OrthoDB" id="110250at2"/>
<evidence type="ECO:0000313" key="2">
    <source>
        <dbReference type="EMBL" id="ABF43651.1"/>
    </source>
</evidence>
<name>Q1IHJ9_KORVE</name>
<feature type="transmembrane region" description="Helical" evidence="1">
    <location>
        <begin position="99"/>
        <end position="119"/>
    </location>
</feature>
<evidence type="ECO:0000313" key="3">
    <source>
        <dbReference type="Proteomes" id="UP000002432"/>
    </source>
</evidence>
<organism evidence="2 3">
    <name type="scientific">Koribacter versatilis (strain Ellin345)</name>
    <dbReference type="NCBI Taxonomy" id="204669"/>
    <lineage>
        <taxon>Bacteria</taxon>
        <taxon>Pseudomonadati</taxon>
        <taxon>Acidobacteriota</taxon>
        <taxon>Terriglobia</taxon>
        <taxon>Terriglobales</taxon>
        <taxon>Candidatus Korobacteraceae</taxon>
        <taxon>Candidatus Korobacter</taxon>
    </lineage>
</organism>
<feature type="transmembrane region" description="Helical" evidence="1">
    <location>
        <begin position="139"/>
        <end position="168"/>
    </location>
</feature>
<dbReference type="InterPro" id="IPR053170">
    <property type="entry name" value="Transcription_regulator"/>
</dbReference>
<dbReference type="Pfam" id="PF04307">
    <property type="entry name" value="YdjM"/>
    <property type="match status" value="1"/>
</dbReference>
<keyword evidence="1" id="KW-1133">Transmembrane helix</keyword>
<reference evidence="2 3" key="1">
    <citation type="journal article" date="2009" name="Appl. Environ. Microbiol.">
        <title>Three genomes from the phylum Acidobacteria provide insight into the lifestyles of these microorganisms in soils.</title>
        <authorList>
            <person name="Ward N.L."/>
            <person name="Challacombe J.F."/>
            <person name="Janssen P.H."/>
            <person name="Henrissat B."/>
            <person name="Coutinho P.M."/>
            <person name="Wu M."/>
            <person name="Xie G."/>
            <person name="Haft D.H."/>
            <person name="Sait M."/>
            <person name="Badger J."/>
            <person name="Barabote R.D."/>
            <person name="Bradley B."/>
            <person name="Brettin T.S."/>
            <person name="Brinkac L.M."/>
            <person name="Bruce D."/>
            <person name="Creasy T."/>
            <person name="Daugherty S.C."/>
            <person name="Davidsen T.M."/>
            <person name="DeBoy R.T."/>
            <person name="Detter J.C."/>
            <person name="Dodson R.J."/>
            <person name="Durkin A.S."/>
            <person name="Ganapathy A."/>
            <person name="Gwinn-Giglio M."/>
            <person name="Han C.S."/>
            <person name="Khouri H."/>
            <person name="Kiss H."/>
            <person name="Kothari S.P."/>
            <person name="Madupu R."/>
            <person name="Nelson K.E."/>
            <person name="Nelson W.C."/>
            <person name="Paulsen I."/>
            <person name="Penn K."/>
            <person name="Ren Q."/>
            <person name="Rosovitz M.J."/>
            <person name="Selengut J.D."/>
            <person name="Shrivastava S."/>
            <person name="Sullivan S.A."/>
            <person name="Tapia R."/>
            <person name="Thompson L.S."/>
            <person name="Watkins K.L."/>
            <person name="Yang Q."/>
            <person name="Yu C."/>
            <person name="Zafar N."/>
            <person name="Zhou L."/>
            <person name="Kuske C.R."/>
        </authorList>
    </citation>
    <scope>NUCLEOTIDE SEQUENCE [LARGE SCALE GENOMIC DNA]</scope>
    <source>
        <strain evidence="2 3">Ellin345</strain>
    </source>
</reference>
<dbReference type="HOGENOM" id="CLU_752122_0_0_0"/>
<gene>
    <name evidence="2" type="ordered locus">Acid345_4651</name>
</gene>
<dbReference type="PANTHER" id="PTHR40031">
    <property type="entry name" value="HYPOTHETICAL MEMBRANE SPANNING PROTEIN"/>
    <property type="match status" value="1"/>
</dbReference>
<keyword evidence="2" id="KW-0378">Hydrolase</keyword>
<feature type="transmembrane region" description="Helical" evidence="1">
    <location>
        <begin position="56"/>
        <end position="78"/>
    </location>
</feature>
<sequence length="348" mass="39130">MEPVTHFLTGACLGRAGLNRKTALATVTLTLAAEAADLDFAWLLKSRTVYFAHHRGFTHTFLGVPFVAAFVLALVWSIRWAFLKLRNGQTLKSRFPRPPIRWGVLYLYACLGALSHILLDYTNNYGVRPFAPFNPKWYSLSIIFIIEPILLAALTIGLVMPSLFGLISSEVGARQKAPRGRGWAIFALLAMVSYWSVAEFEHNRAISAMEAVDYHEQQAIKLNASPVWMNPFQWTGTVETRDFFQTMKVDSLTPEVDPENRATLYYKPPETDVTLAAKKTYLGRVYLDWAMFPFVQTEALQAPQQGSIVRFTDLRFARPGQKRVGLGACVFLDPQLQPMPGGGFRDCE</sequence>
<dbReference type="RefSeq" id="WP_011525448.1">
    <property type="nucleotide sequence ID" value="NC_008009.1"/>
</dbReference>
<dbReference type="KEGG" id="aba:Acid345_4651"/>